<feature type="non-terminal residue" evidence="1">
    <location>
        <position position="1"/>
    </location>
</feature>
<dbReference type="AlphaFoldDB" id="A0A382BWM7"/>
<organism evidence="1">
    <name type="scientific">marine metagenome</name>
    <dbReference type="NCBI Taxonomy" id="408172"/>
    <lineage>
        <taxon>unclassified sequences</taxon>
        <taxon>metagenomes</taxon>
        <taxon>ecological metagenomes</taxon>
    </lineage>
</organism>
<feature type="non-terminal residue" evidence="1">
    <location>
        <position position="58"/>
    </location>
</feature>
<sequence>VDLETAMISLKKITGRTCLLDMGDNVGGGLPADWTLLAQTLITHLVERSFVCLYDPHA</sequence>
<accession>A0A382BWM7</accession>
<proteinExistence type="predicted"/>
<gene>
    <name evidence="1" type="ORF">METZ01_LOCUS170776</name>
</gene>
<name>A0A382BWM7_9ZZZZ</name>
<evidence type="ECO:0000313" key="1">
    <source>
        <dbReference type="EMBL" id="SVB17922.1"/>
    </source>
</evidence>
<dbReference type="EMBL" id="UINC01031606">
    <property type="protein sequence ID" value="SVB17922.1"/>
    <property type="molecule type" value="Genomic_DNA"/>
</dbReference>
<protein>
    <submittedName>
        <fullName evidence="1">Uncharacterized protein</fullName>
    </submittedName>
</protein>
<reference evidence="1" key="1">
    <citation type="submission" date="2018-05" db="EMBL/GenBank/DDBJ databases">
        <authorList>
            <person name="Lanie J.A."/>
            <person name="Ng W.-L."/>
            <person name="Kazmierczak K.M."/>
            <person name="Andrzejewski T.M."/>
            <person name="Davidsen T.M."/>
            <person name="Wayne K.J."/>
            <person name="Tettelin H."/>
            <person name="Glass J.I."/>
            <person name="Rusch D."/>
            <person name="Podicherti R."/>
            <person name="Tsui H.-C.T."/>
            <person name="Winkler M.E."/>
        </authorList>
    </citation>
    <scope>NUCLEOTIDE SEQUENCE</scope>
</reference>